<dbReference type="AlphaFoldDB" id="A0A6J4RHT6"/>
<name>A0A6J4RHT6_9ACTN</name>
<gene>
    <name evidence="3" type="ORF">AVDCRST_MAG38-1221</name>
</gene>
<evidence type="ECO:0000256" key="1">
    <source>
        <dbReference type="SAM" id="MobiDB-lite"/>
    </source>
</evidence>
<dbReference type="EMBL" id="CADCVJ010000082">
    <property type="protein sequence ID" value="CAA9469999.1"/>
    <property type="molecule type" value="Genomic_DNA"/>
</dbReference>
<proteinExistence type="predicted"/>
<feature type="transmembrane region" description="Helical" evidence="2">
    <location>
        <begin position="45"/>
        <end position="66"/>
    </location>
</feature>
<feature type="region of interest" description="Disordered" evidence="1">
    <location>
        <begin position="1"/>
        <end position="24"/>
    </location>
</feature>
<accession>A0A6J4RHT6</accession>
<reference evidence="3" key="1">
    <citation type="submission" date="2020-02" db="EMBL/GenBank/DDBJ databases">
        <authorList>
            <person name="Meier V. D."/>
        </authorList>
    </citation>
    <scope>NUCLEOTIDE SEQUENCE</scope>
    <source>
        <strain evidence="3">AVDCRST_MAG38</strain>
    </source>
</reference>
<evidence type="ECO:0000256" key="2">
    <source>
        <dbReference type="SAM" id="Phobius"/>
    </source>
</evidence>
<organism evidence="3">
    <name type="scientific">uncultured Solirubrobacteraceae bacterium</name>
    <dbReference type="NCBI Taxonomy" id="1162706"/>
    <lineage>
        <taxon>Bacteria</taxon>
        <taxon>Bacillati</taxon>
        <taxon>Actinomycetota</taxon>
        <taxon>Thermoleophilia</taxon>
        <taxon>Solirubrobacterales</taxon>
        <taxon>Solirubrobacteraceae</taxon>
        <taxon>environmental samples</taxon>
    </lineage>
</organism>
<evidence type="ECO:0000313" key="3">
    <source>
        <dbReference type="EMBL" id="CAA9469999.1"/>
    </source>
</evidence>
<keyword evidence="2" id="KW-0472">Membrane</keyword>
<sequence>MSAAARKVRPAGESSEASAGDAGRLVRPEFQPTLPALLRGRGRRVGLIALAVLLALLALLAVTRVAGGEDAPAVVVHRQPAFTLLISDPDLRQVAPEGGEHLRLEGAGPRTAVSVSVAPLPRTLRGSAPGLAELPIEADRMVQSLERRLDGFVVLAEGRARVNGAPGYQVRHRSGPDDAPRFGHDVLLVPEPPLSGPGLRISLMQHNRGAKLGPDDRRIAYAAKRAFRSVRFGTERP</sequence>
<feature type="compositionally biased region" description="Low complexity" evidence="1">
    <location>
        <begin position="11"/>
        <end position="23"/>
    </location>
</feature>
<keyword evidence="2" id="KW-0812">Transmembrane</keyword>
<keyword evidence="2" id="KW-1133">Transmembrane helix</keyword>
<protein>
    <submittedName>
        <fullName evidence="3">Uncharacterized protein</fullName>
    </submittedName>
</protein>